<gene>
    <name evidence="5" type="ORF">JOC31_000287</name>
</gene>
<keyword evidence="1" id="KW-0805">Transcription regulation</keyword>
<evidence type="ECO:0000259" key="4">
    <source>
        <dbReference type="PROSITE" id="PS50932"/>
    </source>
</evidence>
<evidence type="ECO:0000256" key="2">
    <source>
        <dbReference type="ARBA" id="ARBA00023125"/>
    </source>
</evidence>
<evidence type="ECO:0000313" key="6">
    <source>
        <dbReference type="Proteomes" id="UP000809081"/>
    </source>
</evidence>
<feature type="domain" description="HTH lacI-type" evidence="4">
    <location>
        <begin position="2"/>
        <end position="56"/>
    </location>
</feature>
<sequence>MVSISQIAKVSGYAKSTVSRYINQSGYVSEEAGRVIQEVIEQLDYIPNQQARDLSLGKTHRIAVVVPHTKHPYFIELLRGLMDSALEGSDQLVFLPSDYQSDLELAYLEQLRAKASDALVFTSRAISMKKIAEYSSYGRIVVLEETTLKGLSSVYIKRGPAYDALFSKLQQASKTKLALLFSRNDETSATYRETMRHAEQYFETAAVKTFGGLSTYDDAFQIFEILKAEPFDAIVANSDDLASALIQCFSDLPTPPLIVSQERQVSGNILGIPSIDHKAYQLGHEVFKAAVASDIQVSCIQSELVNHDSL</sequence>
<dbReference type="RefSeq" id="WP_205016442.1">
    <property type="nucleotide sequence ID" value="NZ_JAFBEI010000004.1"/>
</dbReference>
<dbReference type="PANTHER" id="PTHR30146">
    <property type="entry name" value="LACI-RELATED TRANSCRIPTIONAL REPRESSOR"/>
    <property type="match status" value="1"/>
</dbReference>
<dbReference type="InterPro" id="IPR028082">
    <property type="entry name" value="Peripla_BP_I"/>
</dbReference>
<dbReference type="SUPFAM" id="SSF53822">
    <property type="entry name" value="Periplasmic binding protein-like I"/>
    <property type="match status" value="1"/>
</dbReference>
<dbReference type="Pfam" id="PF00532">
    <property type="entry name" value="Peripla_BP_1"/>
    <property type="match status" value="1"/>
</dbReference>
<dbReference type="Gene3D" id="1.10.260.40">
    <property type="entry name" value="lambda repressor-like DNA-binding domains"/>
    <property type="match status" value="1"/>
</dbReference>
<keyword evidence="6" id="KW-1185">Reference proteome</keyword>
<dbReference type="Proteomes" id="UP000809081">
    <property type="component" value="Unassembled WGS sequence"/>
</dbReference>
<keyword evidence="2 5" id="KW-0238">DNA-binding</keyword>
<name>A0ABS2PJ83_9STRE</name>
<accession>A0ABS2PJ83</accession>
<evidence type="ECO:0000256" key="3">
    <source>
        <dbReference type="ARBA" id="ARBA00023163"/>
    </source>
</evidence>
<reference evidence="5 6" key="1">
    <citation type="submission" date="2021-01" db="EMBL/GenBank/DDBJ databases">
        <title>Genomic Encyclopedia of Type Strains, Phase IV (KMG-IV): sequencing the most valuable type-strain genomes for metagenomic binning, comparative biology and taxonomic classification.</title>
        <authorList>
            <person name="Goeker M."/>
        </authorList>
    </citation>
    <scope>NUCLEOTIDE SEQUENCE [LARGE SCALE GENOMIC DNA]</scope>
    <source>
        <strain evidence="5 6">DSM 27513</strain>
    </source>
</reference>
<evidence type="ECO:0000256" key="1">
    <source>
        <dbReference type="ARBA" id="ARBA00023015"/>
    </source>
</evidence>
<dbReference type="InterPro" id="IPR010982">
    <property type="entry name" value="Lambda_DNA-bd_dom_sf"/>
</dbReference>
<dbReference type="CDD" id="cd01392">
    <property type="entry name" value="HTH_LacI"/>
    <property type="match status" value="1"/>
</dbReference>
<dbReference type="PANTHER" id="PTHR30146:SF105">
    <property type="entry name" value="CATABOLITE CONTROL PROTEIN B"/>
    <property type="match status" value="1"/>
</dbReference>
<evidence type="ECO:0000313" key="5">
    <source>
        <dbReference type="EMBL" id="MBM7635495.1"/>
    </source>
</evidence>
<protein>
    <submittedName>
        <fullName evidence="5">DNA-binding LacI/PurR family transcriptional regulator</fullName>
    </submittedName>
</protein>
<dbReference type="Gene3D" id="3.40.50.2300">
    <property type="match status" value="2"/>
</dbReference>
<proteinExistence type="predicted"/>
<dbReference type="GO" id="GO:0003677">
    <property type="term" value="F:DNA binding"/>
    <property type="evidence" value="ECO:0007669"/>
    <property type="project" value="UniProtKB-KW"/>
</dbReference>
<organism evidence="5 6">
    <name type="scientific">Streptococcus saliviloxodontae</name>
    <dbReference type="NCBI Taxonomy" id="1349416"/>
    <lineage>
        <taxon>Bacteria</taxon>
        <taxon>Bacillati</taxon>
        <taxon>Bacillota</taxon>
        <taxon>Bacilli</taxon>
        <taxon>Lactobacillales</taxon>
        <taxon>Streptococcaceae</taxon>
        <taxon>Streptococcus</taxon>
    </lineage>
</organism>
<dbReference type="SUPFAM" id="SSF47413">
    <property type="entry name" value="lambda repressor-like DNA-binding domains"/>
    <property type="match status" value="1"/>
</dbReference>
<keyword evidence="3" id="KW-0804">Transcription</keyword>
<comment type="caution">
    <text evidence="5">The sequence shown here is derived from an EMBL/GenBank/DDBJ whole genome shotgun (WGS) entry which is preliminary data.</text>
</comment>
<dbReference type="PROSITE" id="PS50932">
    <property type="entry name" value="HTH_LACI_2"/>
    <property type="match status" value="1"/>
</dbReference>
<dbReference type="EMBL" id="JAFBEI010000004">
    <property type="protein sequence ID" value="MBM7635495.1"/>
    <property type="molecule type" value="Genomic_DNA"/>
</dbReference>
<dbReference type="InterPro" id="IPR000843">
    <property type="entry name" value="HTH_LacI"/>
</dbReference>
<dbReference type="Pfam" id="PF00356">
    <property type="entry name" value="LacI"/>
    <property type="match status" value="1"/>
</dbReference>
<dbReference type="SMART" id="SM00354">
    <property type="entry name" value="HTH_LACI"/>
    <property type="match status" value="1"/>
</dbReference>
<dbReference type="InterPro" id="IPR001761">
    <property type="entry name" value="Peripla_BP/Lac1_sug-bd_dom"/>
</dbReference>